<dbReference type="EMBL" id="CAJFCV020000004">
    <property type="protein sequence ID" value="CAG9113832.1"/>
    <property type="molecule type" value="Genomic_DNA"/>
</dbReference>
<evidence type="ECO:0000313" key="3">
    <source>
        <dbReference type="Proteomes" id="UP000659654"/>
    </source>
</evidence>
<dbReference type="EMBL" id="CAJFDI010000004">
    <property type="protein sequence ID" value="CAD5224880.1"/>
    <property type="molecule type" value="Genomic_DNA"/>
</dbReference>
<keyword evidence="3" id="KW-1185">Reference proteome</keyword>
<protein>
    <submittedName>
        <fullName evidence="2">(pine wood nematode) hypothetical protein</fullName>
    </submittedName>
</protein>
<feature type="chain" id="PRO_5035385091" evidence="1">
    <location>
        <begin position="21"/>
        <end position="92"/>
    </location>
</feature>
<evidence type="ECO:0000256" key="1">
    <source>
        <dbReference type="SAM" id="SignalP"/>
    </source>
</evidence>
<dbReference type="Proteomes" id="UP000659654">
    <property type="component" value="Unassembled WGS sequence"/>
</dbReference>
<feature type="signal peptide" evidence="1">
    <location>
        <begin position="1"/>
        <end position="20"/>
    </location>
</feature>
<reference evidence="2" key="1">
    <citation type="submission" date="2020-09" db="EMBL/GenBank/DDBJ databases">
        <authorList>
            <person name="Kikuchi T."/>
        </authorList>
    </citation>
    <scope>NUCLEOTIDE SEQUENCE</scope>
    <source>
        <strain evidence="2">Ka4C1</strain>
    </source>
</reference>
<accession>A0A7I8XEQ3</accession>
<dbReference type="AlphaFoldDB" id="A0A7I8XEQ3"/>
<comment type="caution">
    <text evidence="2">The sequence shown here is derived from an EMBL/GenBank/DDBJ whole genome shotgun (WGS) entry which is preliminary data.</text>
</comment>
<gene>
    <name evidence="2" type="ORF">BXYJ_LOCUS8266</name>
</gene>
<dbReference type="OrthoDB" id="5911912at2759"/>
<organism evidence="2 3">
    <name type="scientific">Bursaphelenchus xylophilus</name>
    <name type="common">Pinewood nematode worm</name>
    <name type="synonym">Aphelenchoides xylophilus</name>
    <dbReference type="NCBI Taxonomy" id="6326"/>
    <lineage>
        <taxon>Eukaryota</taxon>
        <taxon>Metazoa</taxon>
        <taxon>Ecdysozoa</taxon>
        <taxon>Nematoda</taxon>
        <taxon>Chromadorea</taxon>
        <taxon>Rhabditida</taxon>
        <taxon>Tylenchina</taxon>
        <taxon>Tylenchomorpha</taxon>
        <taxon>Aphelenchoidea</taxon>
        <taxon>Aphelenchoididae</taxon>
        <taxon>Bursaphelenchus</taxon>
    </lineage>
</organism>
<evidence type="ECO:0000313" key="2">
    <source>
        <dbReference type="EMBL" id="CAD5224880.1"/>
    </source>
</evidence>
<name>A0A7I8XEQ3_BURXY</name>
<dbReference type="Proteomes" id="UP000582659">
    <property type="component" value="Unassembled WGS sequence"/>
</dbReference>
<proteinExistence type="predicted"/>
<keyword evidence="1" id="KW-0732">Signal</keyword>
<sequence>MFKLYILTVLLAILMANVSAFSYYILIPADVANSPDYLQQQPDLETMTRARRSEMRNILGSVVFDPQFRRIARNTDDKRMNFQRTGGPILLG</sequence>